<dbReference type="Proteomes" id="UP001155027">
    <property type="component" value="Unassembled WGS sequence"/>
</dbReference>
<evidence type="ECO:0000256" key="1">
    <source>
        <dbReference type="SAM" id="MobiDB-lite"/>
    </source>
</evidence>
<organism evidence="2 3">
    <name type="scientific">Salinibacter ruber</name>
    <dbReference type="NCBI Taxonomy" id="146919"/>
    <lineage>
        <taxon>Bacteria</taxon>
        <taxon>Pseudomonadati</taxon>
        <taxon>Rhodothermota</taxon>
        <taxon>Rhodothermia</taxon>
        <taxon>Rhodothermales</taxon>
        <taxon>Salinibacteraceae</taxon>
        <taxon>Salinibacter</taxon>
    </lineage>
</organism>
<dbReference type="EMBL" id="JANUAU010000009">
    <property type="protein sequence ID" value="MCS3678757.1"/>
    <property type="molecule type" value="Genomic_DNA"/>
</dbReference>
<comment type="caution">
    <text evidence="2">The sequence shown here is derived from an EMBL/GenBank/DDBJ whole genome shotgun (WGS) entry which is preliminary data.</text>
</comment>
<feature type="compositionally biased region" description="Basic and acidic residues" evidence="1">
    <location>
        <begin position="41"/>
        <end position="55"/>
    </location>
</feature>
<evidence type="ECO:0000313" key="3">
    <source>
        <dbReference type="Proteomes" id="UP001155027"/>
    </source>
</evidence>
<protein>
    <submittedName>
        <fullName evidence="2">Uncharacterized protein</fullName>
    </submittedName>
</protein>
<accession>A0A9X2PXJ4</accession>
<feature type="region of interest" description="Disordered" evidence="1">
    <location>
        <begin position="28"/>
        <end position="55"/>
    </location>
</feature>
<dbReference type="AlphaFoldDB" id="A0A9X2PXJ4"/>
<reference evidence="2" key="1">
    <citation type="submission" date="2022-08" db="EMBL/GenBank/DDBJ databases">
        <title>Genomic Encyclopedia of Type Strains, Phase V (KMG-V): Genome sequencing to study the core and pangenomes of soil and plant-associated prokaryotes.</title>
        <authorList>
            <person name="Whitman W."/>
        </authorList>
    </citation>
    <scope>NUCLEOTIDE SEQUENCE</scope>
    <source>
        <strain evidence="2">0</strain>
    </source>
</reference>
<gene>
    <name evidence="2" type="ORF">GGP71_002698</name>
</gene>
<name>A0A9X2PXJ4_9BACT</name>
<proteinExistence type="predicted"/>
<evidence type="ECO:0000313" key="2">
    <source>
        <dbReference type="EMBL" id="MCS3678757.1"/>
    </source>
</evidence>
<sequence>MQSIVETLQGELDAEGRIDWEQFNVDSTTVRASRSAAGGPTDDKKGTEPPEKTKE</sequence>